<dbReference type="PANTHER" id="PTHR10953">
    <property type="entry name" value="UBIQUITIN-ACTIVATING ENZYME E1"/>
    <property type="match status" value="1"/>
</dbReference>
<name>A0A7V4LCK1_9BACT</name>
<dbReference type="PRINTS" id="PR00420">
    <property type="entry name" value="RNGMNOXGNASE"/>
</dbReference>
<dbReference type="InterPro" id="IPR035985">
    <property type="entry name" value="Ubiquitin-activating_enz"/>
</dbReference>
<dbReference type="GO" id="GO:0008641">
    <property type="term" value="F:ubiquitin-like modifier activating enzyme activity"/>
    <property type="evidence" value="ECO:0007669"/>
    <property type="project" value="InterPro"/>
</dbReference>
<organism evidence="4">
    <name type="scientific">Desulfobacca acetoxidans</name>
    <dbReference type="NCBI Taxonomy" id="60893"/>
    <lineage>
        <taxon>Bacteria</taxon>
        <taxon>Pseudomonadati</taxon>
        <taxon>Thermodesulfobacteriota</taxon>
        <taxon>Desulfobaccia</taxon>
        <taxon>Desulfobaccales</taxon>
        <taxon>Desulfobaccaceae</taxon>
        <taxon>Desulfobacca</taxon>
    </lineage>
</organism>
<dbReference type="GO" id="GO:0008146">
    <property type="term" value="F:sulfotransferase activity"/>
    <property type="evidence" value="ECO:0007669"/>
    <property type="project" value="TreeGrafter"/>
</dbReference>
<evidence type="ECO:0000313" key="4">
    <source>
        <dbReference type="EMBL" id="HGS04996.1"/>
    </source>
</evidence>
<dbReference type="GO" id="GO:0005829">
    <property type="term" value="C:cytosol"/>
    <property type="evidence" value="ECO:0007669"/>
    <property type="project" value="TreeGrafter"/>
</dbReference>
<dbReference type="InterPro" id="IPR000594">
    <property type="entry name" value="ThiF_NAD_FAD-bd"/>
</dbReference>
<dbReference type="Pfam" id="PF00899">
    <property type="entry name" value="ThiF"/>
    <property type="match status" value="1"/>
</dbReference>
<proteinExistence type="inferred from homology"/>
<comment type="similarity">
    <text evidence="1">Belongs to the HesA/MoeB/ThiF family.</text>
</comment>
<dbReference type="GO" id="GO:0016779">
    <property type="term" value="F:nucleotidyltransferase activity"/>
    <property type="evidence" value="ECO:0007669"/>
    <property type="project" value="TreeGrafter"/>
</dbReference>
<dbReference type="GO" id="GO:0004792">
    <property type="term" value="F:thiosulfate-cyanide sulfurtransferase activity"/>
    <property type="evidence" value="ECO:0007669"/>
    <property type="project" value="TreeGrafter"/>
</dbReference>
<gene>
    <name evidence="4" type="ORF">ENT08_04545</name>
</gene>
<dbReference type="InterPro" id="IPR045886">
    <property type="entry name" value="ThiF/MoeB/HesA"/>
</dbReference>
<dbReference type="AlphaFoldDB" id="A0A7V4LCK1"/>
<feature type="domain" description="THIF-type NAD/FAD binding fold" evidence="3">
    <location>
        <begin position="2"/>
        <end position="226"/>
    </location>
</feature>
<dbReference type="EMBL" id="DSXI01000267">
    <property type="protein sequence ID" value="HGS04996.1"/>
    <property type="molecule type" value="Genomic_DNA"/>
</dbReference>
<accession>A0A7V4LCK1</accession>
<reference evidence="4" key="1">
    <citation type="journal article" date="2020" name="mSystems">
        <title>Genome- and Community-Level Interaction Insights into Carbon Utilization and Element Cycling Functions of Hydrothermarchaeota in Hydrothermal Sediment.</title>
        <authorList>
            <person name="Zhou Z."/>
            <person name="Liu Y."/>
            <person name="Xu W."/>
            <person name="Pan J."/>
            <person name="Luo Z.H."/>
            <person name="Li M."/>
        </authorList>
    </citation>
    <scope>NUCLEOTIDE SEQUENCE [LARGE SCALE GENOMIC DNA]</scope>
    <source>
        <strain evidence="4">SpSt-548</strain>
    </source>
</reference>
<comment type="caution">
    <text evidence="4">The sequence shown here is derived from an EMBL/GenBank/DDBJ whole genome shotgun (WGS) entry which is preliminary data.</text>
</comment>
<keyword evidence="2" id="KW-0472">Membrane</keyword>
<evidence type="ECO:0000256" key="2">
    <source>
        <dbReference type="SAM" id="Phobius"/>
    </source>
</evidence>
<dbReference type="SUPFAM" id="SSF69572">
    <property type="entry name" value="Activating enzymes of the ubiquitin-like proteins"/>
    <property type="match status" value="1"/>
</dbReference>
<dbReference type="Gene3D" id="3.40.50.720">
    <property type="entry name" value="NAD(P)-binding Rossmann-like Domain"/>
    <property type="match status" value="1"/>
</dbReference>
<evidence type="ECO:0000256" key="1">
    <source>
        <dbReference type="ARBA" id="ARBA00009919"/>
    </source>
</evidence>
<dbReference type="FunFam" id="3.40.50.720:FF:000080">
    <property type="entry name" value="Thiazole biosynthesis adenylyltransferase ThiF"/>
    <property type="match status" value="1"/>
</dbReference>
<feature type="transmembrane region" description="Helical" evidence="2">
    <location>
        <begin position="17"/>
        <end position="38"/>
    </location>
</feature>
<sequence>MPEIGWEGQERLKSGKVLVVGAGGLGSAALLYLAAAGVGRLMVVDGDRVELSNLQRQILHSTADLGRPKVESAQESLNRLNPHCAVEVCARRLDADNVSHTLSGWDLVLDCSDNFPTRFVVAECCWQEGKVLVSAAVQEFTGQLLVVEPRQSSPCYRCLLPEAPAEPAGPLGIVGAVAGVMGCLQALEALKLLIGLPSRLTHHLLAFDGLRSSFRLLERQKAPGCPLCGGSP</sequence>
<evidence type="ECO:0000259" key="3">
    <source>
        <dbReference type="Pfam" id="PF00899"/>
    </source>
</evidence>
<dbReference type="CDD" id="cd00757">
    <property type="entry name" value="ThiF_MoeB_HesA_family"/>
    <property type="match status" value="1"/>
</dbReference>
<keyword evidence="2" id="KW-1133">Transmembrane helix</keyword>
<protein>
    <submittedName>
        <fullName evidence="4">HesA/MoeB/ThiF family protein</fullName>
    </submittedName>
</protein>
<dbReference type="PANTHER" id="PTHR10953:SF102">
    <property type="entry name" value="ADENYLYLTRANSFERASE AND SULFURTRANSFERASE MOCS3"/>
    <property type="match status" value="1"/>
</dbReference>
<keyword evidence="2" id="KW-0812">Transmembrane</keyword>